<dbReference type="Gene3D" id="3.40.630.30">
    <property type="match status" value="1"/>
</dbReference>
<dbReference type="Pfam" id="PF00583">
    <property type="entry name" value="Acetyltransf_1"/>
    <property type="match status" value="1"/>
</dbReference>
<feature type="domain" description="N-acetyltransferase" evidence="1">
    <location>
        <begin position="1"/>
        <end position="148"/>
    </location>
</feature>
<evidence type="ECO:0000259" key="1">
    <source>
        <dbReference type="PROSITE" id="PS51186"/>
    </source>
</evidence>
<protein>
    <submittedName>
        <fullName evidence="2">GNAT family N-acetyltransferase</fullName>
    </submittedName>
</protein>
<organism evidence="2 3">
    <name type="scientific">Clostridium hominis</name>
    <dbReference type="NCBI Taxonomy" id="2763036"/>
    <lineage>
        <taxon>Bacteria</taxon>
        <taxon>Bacillati</taxon>
        <taxon>Bacillota</taxon>
        <taxon>Clostridia</taxon>
        <taxon>Eubacteriales</taxon>
        <taxon>Clostridiaceae</taxon>
        <taxon>Clostridium</taxon>
    </lineage>
</organism>
<sequence length="148" mass="17765">MIIRKAEIKDLDRIVEFNYNLAFETEDKALDKNILNKGVKALLEDKSKGVYHVCEVNGEVVGQIMYTYEWSDWRNGLFIWVQSVYVDKEYRGQGVFKRLYNHIKEMCDRDENICGIRLYVEFENQSAQKTYESLGMERCNYYMYEYEK</sequence>
<dbReference type="RefSeq" id="WP_032117931.1">
    <property type="nucleotide sequence ID" value="NZ_JACOOO010000022.1"/>
</dbReference>
<evidence type="ECO:0000313" key="3">
    <source>
        <dbReference type="Proteomes" id="UP000596929"/>
    </source>
</evidence>
<dbReference type="CDD" id="cd04301">
    <property type="entry name" value="NAT_SF"/>
    <property type="match status" value="1"/>
</dbReference>
<reference evidence="2 3" key="1">
    <citation type="submission" date="2020-08" db="EMBL/GenBank/DDBJ databases">
        <title>Genome public.</title>
        <authorList>
            <person name="Liu C."/>
            <person name="Sun Q."/>
        </authorList>
    </citation>
    <scope>NUCLEOTIDE SEQUENCE [LARGE SCALE GENOMIC DNA]</scope>
    <source>
        <strain evidence="2 3">NSJ-6</strain>
    </source>
</reference>
<keyword evidence="3" id="KW-1185">Reference proteome</keyword>
<dbReference type="EMBL" id="JACOOO010000022">
    <property type="protein sequence ID" value="MBC5629384.1"/>
    <property type="molecule type" value="Genomic_DNA"/>
</dbReference>
<evidence type="ECO:0000313" key="2">
    <source>
        <dbReference type="EMBL" id="MBC5629384.1"/>
    </source>
</evidence>
<proteinExistence type="predicted"/>
<dbReference type="Proteomes" id="UP000596929">
    <property type="component" value="Unassembled WGS sequence"/>
</dbReference>
<accession>A0ABR7DDA2</accession>
<dbReference type="InterPro" id="IPR000182">
    <property type="entry name" value="GNAT_dom"/>
</dbReference>
<dbReference type="PROSITE" id="PS51186">
    <property type="entry name" value="GNAT"/>
    <property type="match status" value="1"/>
</dbReference>
<dbReference type="InterPro" id="IPR050276">
    <property type="entry name" value="MshD_Acetyltransferase"/>
</dbReference>
<gene>
    <name evidence="2" type="ORF">H8S20_10840</name>
</gene>
<name>A0ABR7DDA2_9CLOT</name>
<dbReference type="PANTHER" id="PTHR43617:SF38">
    <property type="entry name" value="N-ACETYLTRANSFERASE DOMAIN-CONTAINING PROTEIN"/>
    <property type="match status" value="1"/>
</dbReference>
<dbReference type="InterPro" id="IPR016181">
    <property type="entry name" value="Acyl_CoA_acyltransferase"/>
</dbReference>
<dbReference type="PANTHER" id="PTHR43617">
    <property type="entry name" value="L-AMINO ACID N-ACETYLTRANSFERASE"/>
    <property type="match status" value="1"/>
</dbReference>
<dbReference type="SUPFAM" id="SSF55729">
    <property type="entry name" value="Acyl-CoA N-acyltransferases (Nat)"/>
    <property type="match status" value="1"/>
</dbReference>
<comment type="caution">
    <text evidence="2">The sequence shown here is derived from an EMBL/GenBank/DDBJ whole genome shotgun (WGS) entry which is preliminary data.</text>
</comment>